<organism evidence="6 7">
    <name type="scientific">Verticillium longisporum</name>
    <name type="common">Verticillium dahliae var. longisporum</name>
    <dbReference type="NCBI Taxonomy" id="100787"/>
    <lineage>
        <taxon>Eukaryota</taxon>
        <taxon>Fungi</taxon>
        <taxon>Dikarya</taxon>
        <taxon>Ascomycota</taxon>
        <taxon>Pezizomycotina</taxon>
        <taxon>Sordariomycetes</taxon>
        <taxon>Hypocreomycetidae</taxon>
        <taxon>Glomerellales</taxon>
        <taxon>Plectosphaerellaceae</taxon>
        <taxon>Verticillium</taxon>
    </lineage>
</organism>
<dbReference type="InterPro" id="IPR010286">
    <property type="entry name" value="METTL16/RlmF"/>
</dbReference>
<evidence type="ECO:0000256" key="4">
    <source>
        <dbReference type="SAM" id="Phobius"/>
    </source>
</evidence>
<dbReference type="AlphaFoldDB" id="A0A0G4MTN1"/>
<gene>
    <name evidence="6" type="ORF">BN1708_007426</name>
    <name evidence="5" type="ORF">BN1723_014012</name>
</gene>
<evidence type="ECO:0000313" key="5">
    <source>
        <dbReference type="EMBL" id="CRK27698.1"/>
    </source>
</evidence>
<keyword evidence="1" id="KW-0489">Methyltransferase</keyword>
<keyword evidence="2" id="KW-0808">Transferase</keyword>
<dbReference type="InterPro" id="IPR029063">
    <property type="entry name" value="SAM-dependent_MTases_sf"/>
</dbReference>
<dbReference type="STRING" id="100787.A0A0G4MTN1"/>
<feature type="transmembrane region" description="Helical" evidence="4">
    <location>
        <begin position="251"/>
        <end position="268"/>
    </location>
</feature>
<dbReference type="Pfam" id="PF05971">
    <property type="entry name" value="Methyltransf_10"/>
    <property type="match status" value="1"/>
</dbReference>
<dbReference type="PANTHER" id="PTHR13393:SF0">
    <property type="entry name" value="RNA N6-ADENOSINE-METHYLTRANSFERASE METTL16"/>
    <property type="match status" value="1"/>
</dbReference>
<evidence type="ECO:0000313" key="8">
    <source>
        <dbReference type="Proteomes" id="UP000045706"/>
    </source>
</evidence>
<dbReference type="SUPFAM" id="SSF53335">
    <property type="entry name" value="S-adenosyl-L-methionine-dependent methyltransferases"/>
    <property type="match status" value="1"/>
</dbReference>
<sequence>MDAHQTTTSAKPYDGPSQYAMSGGSGFAGPEEPSSSRPWDRPSSYPDPVSGSGAYPQGSSELPPTSRPYDPSPRPNGSTTKPYDPSKPYDTPSKPYDTSKPYDPSPKPYGPAAKPYDTSTKPYDPSLYPTPTGPVGPSVEQMPGPAAMSYSSQYDVTAGAPLLAQQQTGLSAPMVTSPQDIRYVRGQTLEALGELYTLQKNRQRLGGTPVPLELEQQYRMQLNKAGFDLRTLREEVKILISDAEKHRWRKWLIGGIVATIIPTVNFIFRRSPSEKKEDKSVTDTEHSFVRTRALLAKIKDTVLGRNNIASIAFFVFAVLYVFSNEVTLLVAKTVNKRLKKLSSRIEKGDGLLEEKDLKLLDGWRWRKFFPGTSQTHDHVEKPKGYVNFAKRLPSIVEMTGTKRKKPSDGESTANHLPDESRHGAMTYGTRLLREERPAPGVDADTYFRDLYLSELDFRQLGREDPEFGLLLRSGNLDFNNPAAVMQLTKTLLKIDYGLKIELPDDRLCPPVPVRHNYILWLKELIDGSSYAERGRKVTGLDIGTGASCIYPLLACQQRNWSFIATGNVNPKSLSFAKKNVELNHVQRRIRILPRQSSDPLIPAHPATIDFTMTNPPFYESDADLLASAKQKSRPPLSACTGAPVEMVTPGGEVAFVTRIIEESLALRDAIQWYTSMLGKQSSLETIVEKLRKHGINNYAITEFVQGNKTRRWALAWSFAPMRPSTHASRGMKADKWKKYFPPSTEVEIFVISLDVSVSAIGEKVDSLMTSVELVSWAWDKHKLRGAGRARENVWSRAWRRRKAREQEEGKNKRQDGNHDSSFCVFGFEIDIDIMRAGMVVTCRWREGLESSVFESFCGFLKTQLTPSK</sequence>
<feature type="region of interest" description="Disordered" evidence="3">
    <location>
        <begin position="1"/>
        <end position="136"/>
    </location>
</feature>
<evidence type="ECO:0000313" key="7">
    <source>
        <dbReference type="Proteomes" id="UP000044602"/>
    </source>
</evidence>
<evidence type="ECO:0000256" key="2">
    <source>
        <dbReference type="ARBA" id="ARBA00022679"/>
    </source>
</evidence>
<keyword evidence="4" id="KW-0472">Membrane</keyword>
<evidence type="ECO:0000256" key="1">
    <source>
        <dbReference type="ARBA" id="ARBA00022603"/>
    </source>
</evidence>
<dbReference type="PANTHER" id="PTHR13393">
    <property type="entry name" value="SAM-DEPENDENT METHYLTRANSFERASE"/>
    <property type="match status" value="1"/>
</dbReference>
<feature type="compositionally biased region" description="Polar residues" evidence="3">
    <location>
        <begin position="1"/>
        <end position="10"/>
    </location>
</feature>
<accession>A0A0G4MTN1</accession>
<reference evidence="7 8" key="1">
    <citation type="submission" date="2015-05" db="EMBL/GenBank/DDBJ databases">
        <authorList>
            <person name="Fogelqvist Johan"/>
        </authorList>
    </citation>
    <scope>NUCLEOTIDE SEQUENCE [LARGE SCALE GENOMIC DNA]</scope>
    <source>
        <strain evidence="6">VL1</strain>
        <strain evidence="5">VL2</strain>
    </source>
</reference>
<dbReference type="GO" id="GO:0008168">
    <property type="term" value="F:methyltransferase activity"/>
    <property type="evidence" value="ECO:0007669"/>
    <property type="project" value="UniProtKB-KW"/>
</dbReference>
<keyword evidence="4" id="KW-0812">Transmembrane</keyword>
<feature type="transmembrane region" description="Helical" evidence="4">
    <location>
        <begin position="308"/>
        <end position="331"/>
    </location>
</feature>
<dbReference type="GO" id="GO:0070475">
    <property type="term" value="P:rRNA base methylation"/>
    <property type="evidence" value="ECO:0007669"/>
    <property type="project" value="TreeGrafter"/>
</dbReference>
<evidence type="ECO:0000256" key="3">
    <source>
        <dbReference type="SAM" id="MobiDB-lite"/>
    </source>
</evidence>
<keyword evidence="7" id="KW-1185">Reference proteome</keyword>
<dbReference type="EMBL" id="CVQH01024861">
    <property type="protein sequence ID" value="CRK37623.1"/>
    <property type="molecule type" value="Genomic_DNA"/>
</dbReference>
<dbReference type="Proteomes" id="UP000044602">
    <property type="component" value="Unassembled WGS sequence"/>
</dbReference>
<dbReference type="Gene3D" id="3.40.50.150">
    <property type="entry name" value="Vaccinia Virus protein VP39"/>
    <property type="match status" value="1"/>
</dbReference>
<proteinExistence type="predicted"/>
<dbReference type="GO" id="GO:0005634">
    <property type="term" value="C:nucleus"/>
    <property type="evidence" value="ECO:0007669"/>
    <property type="project" value="TreeGrafter"/>
</dbReference>
<evidence type="ECO:0000313" key="6">
    <source>
        <dbReference type="EMBL" id="CRK37623.1"/>
    </source>
</evidence>
<dbReference type="Proteomes" id="UP000045706">
    <property type="component" value="Unassembled WGS sequence"/>
</dbReference>
<name>A0A0G4MTN1_VERLO</name>
<feature type="region of interest" description="Disordered" evidence="3">
    <location>
        <begin position="399"/>
        <end position="420"/>
    </location>
</feature>
<protein>
    <recommendedName>
        <fullName evidence="9">U6 small nuclear RNA (adenine-(43)-N(6))-methyltransferase</fullName>
    </recommendedName>
</protein>
<dbReference type="EMBL" id="CVQI01020335">
    <property type="protein sequence ID" value="CRK27698.1"/>
    <property type="molecule type" value="Genomic_DNA"/>
</dbReference>
<evidence type="ECO:0008006" key="9">
    <source>
        <dbReference type="Google" id="ProtNLM"/>
    </source>
</evidence>
<keyword evidence="4" id="KW-1133">Transmembrane helix</keyword>
<feature type="compositionally biased region" description="Low complexity" evidence="3">
    <location>
        <begin position="30"/>
        <end position="48"/>
    </location>
</feature>